<organism evidence="4 5">
    <name type="scientific">Digitaria exilis</name>
    <dbReference type="NCBI Taxonomy" id="1010633"/>
    <lineage>
        <taxon>Eukaryota</taxon>
        <taxon>Viridiplantae</taxon>
        <taxon>Streptophyta</taxon>
        <taxon>Embryophyta</taxon>
        <taxon>Tracheophyta</taxon>
        <taxon>Spermatophyta</taxon>
        <taxon>Magnoliopsida</taxon>
        <taxon>Liliopsida</taxon>
        <taxon>Poales</taxon>
        <taxon>Poaceae</taxon>
        <taxon>PACMAD clade</taxon>
        <taxon>Panicoideae</taxon>
        <taxon>Panicodae</taxon>
        <taxon>Paniceae</taxon>
        <taxon>Anthephorinae</taxon>
        <taxon>Digitaria</taxon>
    </lineage>
</organism>
<feature type="region of interest" description="VHIID" evidence="3">
    <location>
        <begin position="307"/>
        <end position="372"/>
    </location>
</feature>
<dbReference type="Proteomes" id="UP000636709">
    <property type="component" value="Unassembled WGS sequence"/>
</dbReference>
<evidence type="ECO:0000313" key="4">
    <source>
        <dbReference type="EMBL" id="KAF8703234.1"/>
    </source>
</evidence>
<dbReference type="Pfam" id="PF03514">
    <property type="entry name" value="GRAS"/>
    <property type="match status" value="1"/>
</dbReference>
<dbReference type="PANTHER" id="PTHR31636">
    <property type="entry name" value="OSJNBA0084A10.13 PROTEIN-RELATED"/>
    <property type="match status" value="1"/>
</dbReference>
<dbReference type="AlphaFoldDB" id="A0A835BNB5"/>
<proteinExistence type="inferred from homology"/>
<feature type="region of interest" description="Leucine repeat II (LRII)" evidence="3">
    <location>
        <begin position="388"/>
        <end position="420"/>
    </location>
</feature>
<comment type="caution">
    <text evidence="3">Lacks conserved residue(s) required for the propagation of feature annotation.</text>
</comment>
<dbReference type="EMBL" id="JACEFO010001778">
    <property type="protein sequence ID" value="KAF8703234.1"/>
    <property type="molecule type" value="Genomic_DNA"/>
</dbReference>
<name>A0A835BNB5_9POAL</name>
<feature type="region of interest" description="Leucine repeat I (LRI)" evidence="3">
    <location>
        <begin position="228"/>
        <end position="288"/>
    </location>
</feature>
<evidence type="ECO:0000256" key="3">
    <source>
        <dbReference type="PROSITE-ProRule" id="PRU01191"/>
    </source>
</evidence>
<sequence length="611" mass="69478">MVILATDLEYFFVEGPMEPSPRALSDEGLHSPDDMVLSYISSMLMEDDIDDKLLHQYSDHPALLQEQQVFAQILSTPSFDSNNGTINLGNTEWTEGLLQDVSGDTSKVDLGFSKGVDAVRAFLKGMEESIEFLPRDNGFIEDDLLNQKFGECSKLEELKKRYNRSVHLEEVGKSSTPMMVTEELEAMLGELMLQGYDTCTRDIEKLRIAMTDEVEKTEKGSKTTRYVVDLHTLLITCAQAVDANDWISAHELLQEIKQHASATGDATQRLAQCFLKGLEARLMGIGGQLSTFLMGQGPSVMESLKAYKMYVASCCFNKVTLNFNTMTILRTMTGKNKLHIVDYGLRYGFHWAGLLHLLANREDGPPDVKITAIGRPHLISFPVEHIEETGHRLSKCAREIGLPSFKFHVITAKWEAVCIENLKIDANEVLVVNDLFNFNTLMDESVYFDDPSPRDTVLNNIRKMRPDVFIQGVVNCLYGTSFLSRFREVLFYYAAMFDALDVTVPRENKQRLVLEQDIMGQCVLNVIACEGKDRMNRSNTYKQWQLRNQRAGLRQLPLDPKVVSTVRDVVKKHHYHKNFVINEDQQWLLQEWKGRILYAHSTWVADDSFAP</sequence>
<reference evidence="4" key="1">
    <citation type="submission" date="2020-07" db="EMBL/GenBank/DDBJ databases">
        <title>Genome sequence and genetic diversity analysis of an under-domesticated orphan crop, white fonio (Digitaria exilis).</title>
        <authorList>
            <person name="Bennetzen J.L."/>
            <person name="Chen S."/>
            <person name="Ma X."/>
            <person name="Wang X."/>
            <person name="Yssel A.E.J."/>
            <person name="Chaluvadi S.R."/>
            <person name="Johnson M."/>
            <person name="Gangashetty P."/>
            <person name="Hamidou F."/>
            <person name="Sanogo M.D."/>
            <person name="Zwaenepoel A."/>
            <person name="Wallace J."/>
            <person name="Van De Peer Y."/>
            <person name="Van Deynze A."/>
        </authorList>
    </citation>
    <scope>NUCLEOTIDE SEQUENCE</scope>
    <source>
        <tissue evidence="4">Leaves</tissue>
    </source>
</reference>
<comment type="similarity">
    <text evidence="3">Belongs to the GRAS family.</text>
</comment>
<evidence type="ECO:0000256" key="1">
    <source>
        <dbReference type="ARBA" id="ARBA00023015"/>
    </source>
</evidence>
<dbReference type="InterPro" id="IPR005202">
    <property type="entry name" value="TF_GRAS"/>
</dbReference>
<accession>A0A835BNB5</accession>
<feature type="short sequence motif" description="VHIID" evidence="3">
    <location>
        <begin position="338"/>
        <end position="342"/>
    </location>
</feature>
<evidence type="ECO:0000313" key="5">
    <source>
        <dbReference type="Proteomes" id="UP000636709"/>
    </source>
</evidence>
<evidence type="ECO:0000256" key="2">
    <source>
        <dbReference type="ARBA" id="ARBA00023163"/>
    </source>
</evidence>
<protein>
    <recommendedName>
        <fullName evidence="6">Scarecrow-like protein 9</fullName>
    </recommendedName>
</protein>
<gene>
    <name evidence="4" type="ORF">HU200_032024</name>
</gene>
<keyword evidence="5" id="KW-1185">Reference proteome</keyword>
<keyword evidence="2" id="KW-0804">Transcription</keyword>
<feature type="region of interest" description="SAW" evidence="3">
    <location>
        <begin position="528"/>
        <end position="604"/>
    </location>
</feature>
<evidence type="ECO:0008006" key="6">
    <source>
        <dbReference type="Google" id="ProtNLM"/>
    </source>
</evidence>
<comment type="caution">
    <text evidence="4">The sequence shown here is derived from an EMBL/GenBank/DDBJ whole genome shotgun (WGS) entry which is preliminary data.</text>
</comment>
<keyword evidence="1" id="KW-0805">Transcription regulation</keyword>
<dbReference type="PROSITE" id="PS50985">
    <property type="entry name" value="GRAS"/>
    <property type="match status" value="1"/>
</dbReference>